<organism evidence="2">
    <name type="scientific">Arundo donax</name>
    <name type="common">Giant reed</name>
    <name type="synonym">Donax arundinaceus</name>
    <dbReference type="NCBI Taxonomy" id="35708"/>
    <lineage>
        <taxon>Eukaryota</taxon>
        <taxon>Viridiplantae</taxon>
        <taxon>Streptophyta</taxon>
        <taxon>Embryophyta</taxon>
        <taxon>Tracheophyta</taxon>
        <taxon>Spermatophyta</taxon>
        <taxon>Magnoliopsida</taxon>
        <taxon>Liliopsida</taxon>
        <taxon>Poales</taxon>
        <taxon>Poaceae</taxon>
        <taxon>PACMAD clade</taxon>
        <taxon>Arundinoideae</taxon>
        <taxon>Arundineae</taxon>
        <taxon>Arundo</taxon>
    </lineage>
</organism>
<reference evidence="2" key="1">
    <citation type="submission" date="2014-09" db="EMBL/GenBank/DDBJ databases">
        <authorList>
            <person name="Magalhaes I.L.F."/>
            <person name="Oliveira U."/>
            <person name="Santos F.R."/>
            <person name="Vidigal T.H.D.A."/>
            <person name="Brescovit A.D."/>
            <person name="Santos A.J."/>
        </authorList>
    </citation>
    <scope>NUCLEOTIDE SEQUENCE</scope>
    <source>
        <tissue evidence="2">Shoot tissue taken approximately 20 cm above the soil surface</tissue>
    </source>
</reference>
<dbReference type="PANTHER" id="PTHR33181">
    <property type="entry name" value="OS01G0778500 PROTEIN"/>
    <property type="match status" value="1"/>
</dbReference>
<feature type="compositionally biased region" description="Polar residues" evidence="1">
    <location>
        <begin position="90"/>
        <end position="99"/>
    </location>
</feature>
<reference evidence="2" key="2">
    <citation type="journal article" date="2015" name="Data Brief">
        <title>Shoot transcriptome of the giant reed, Arundo donax.</title>
        <authorList>
            <person name="Barrero R.A."/>
            <person name="Guerrero F.D."/>
            <person name="Moolhuijzen P."/>
            <person name="Goolsby J.A."/>
            <person name="Tidwell J."/>
            <person name="Bellgard S.E."/>
            <person name="Bellgard M.I."/>
        </authorList>
    </citation>
    <scope>NUCLEOTIDE SEQUENCE</scope>
    <source>
        <tissue evidence="2">Shoot tissue taken approximately 20 cm above the soil surface</tissue>
    </source>
</reference>
<feature type="region of interest" description="Disordered" evidence="1">
    <location>
        <begin position="63"/>
        <end position="99"/>
    </location>
</feature>
<protein>
    <submittedName>
        <fullName evidence="2">Uncharacterized protein</fullName>
    </submittedName>
</protein>
<dbReference type="PANTHER" id="PTHR33181:SF33">
    <property type="entry name" value="OS08G0241300 PROTEIN"/>
    <property type="match status" value="1"/>
</dbReference>
<accession>A0A0A9GZ11</accession>
<name>A0A0A9GZ11_ARUDO</name>
<dbReference type="EMBL" id="GBRH01168139">
    <property type="protein sequence ID" value="JAE29757.1"/>
    <property type="molecule type" value="Transcribed_RNA"/>
</dbReference>
<sequence>MVAWWRRKVVSRARRAWAAVAGRIRARKAGSGGILKLHEDVQTCGYKDVQVMFDMLTSELEAASQAQKPLPSPRPPKRAVPRPPSAWPGRSSSTIAAAQ</sequence>
<evidence type="ECO:0000256" key="1">
    <source>
        <dbReference type="SAM" id="MobiDB-lite"/>
    </source>
</evidence>
<dbReference type="AlphaFoldDB" id="A0A0A9GZ11"/>
<proteinExistence type="predicted"/>
<evidence type="ECO:0000313" key="2">
    <source>
        <dbReference type="EMBL" id="JAE29757.1"/>
    </source>
</evidence>